<dbReference type="Pfam" id="PF03176">
    <property type="entry name" value="MMPL"/>
    <property type="match status" value="2"/>
</dbReference>
<feature type="transmembrane region" description="Helical" evidence="6">
    <location>
        <begin position="201"/>
        <end position="221"/>
    </location>
</feature>
<dbReference type="PANTHER" id="PTHR33406:SF13">
    <property type="entry name" value="MEMBRANE PROTEIN YDFJ"/>
    <property type="match status" value="1"/>
</dbReference>
<feature type="transmembrane region" description="Helical" evidence="6">
    <location>
        <begin position="274"/>
        <end position="294"/>
    </location>
</feature>
<dbReference type="SUPFAM" id="SSF82866">
    <property type="entry name" value="Multidrug efflux transporter AcrB transmembrane domain"/>
    <property type="match status" value="2"/>
</dbReference>
<feature type="transmembrane region" description="Helical" evidence="6">
    <location>
        <begin position="644"/>
        <end position="666"/>
    </location>
</feature>
<keyword evidence="4 6" id="KW-1133">Transmembrane helix</keyword>
<evidence type="ECO:0000256" key="2">
    <source>
        <dbReference type="ARBA" id="ARBA00022475"/>
    </source>
</evidence>
<proteinExistence type="predicted"/>
<dbReference type="Gene3D" id="1.20.1640.10">
    <property type="entry name" value="Multidrug efflux transporter AcrB transmembrane domain"/>
    <property type="match status" value="2"/>
</dbReference>
<keyword evidence="2" id="KW-1003">Cell membrane</keyword>
<evidence type="ECO:0000259" key="7">
    <source>
        <dbReference type="PROSITE" id="PS50156"/>
    </source>
</evidence>
<feature type="transmembrane region" description="Helical" evidence="6">
    <location>
        <begin position="615"/>
        <end position="638"/>
    </location>
</feature>
<dbReference type="RefSeq" id="WP_182301180.1">
    <property type="nucleotide sequence ID" value="NZ_CP041969.1"/>
</dbReference>
<dbReference type="AlphaFoldDB" id="A0A7G5BSB4"/>
<feature type="transmembrane region" description="Helical" evidence="6">
    <location>
        <begin position="570"/>
        <end position="594"/>
    </location>
</feature>
<feature type="transmembrane region" description="Helical" evidence="6">
    <location>
        <begin position="227"/>
        <end position="248"/>
    </location>
</feature>
<evidence type="ECO:0000256" key="1">
    <source>
        <dbReference type="ARBA" id="ARBA00004651"/>
    </source>
</evidence>
<keyword evidence="9" id="KW-1185">Reference proteome</keyword>
<feature type="transmembrane region" description="Helical" evidence="6">
    <location>
        <begin position="177"/>
        <end position="194"/>
    </location>
</feature>
<evidence type="ECO:0000256" key="5">
    <source>
        <dbReference type="ARBA" id="ARBA00023136"/>
    </source>
</evidence>
<dbReference type="PROSITE" id="PS50156">
    <property type="entry name" value="SSD"/>
    <property type="match status" value="1"/>
</dbReference>
<comment type="subcellular location">
    <subcellularLocation>
        <location evidence="1">Cell membrane</location>
        <topology evidence="1">Multi-pass membrane protein</topology>
    </subcellularLocation>
</comment>
<dbReference type="PANTHER" id="PTHR33406">
    <property type="entry name" value="MEMBRANE PROTEIN MJ1562-RELATED"/>
    <property type="match status" value="1"/>
</dbReference>
<evidence type="ECO:0000313" key="8">
    <source>
        <dbReference type="EMBL" id="QMV39848.1"/>
    </source>
</evidence>
<dbReference type="Proteomes" id="UP000515679">
    <property type="component" value="Chromosome"/>
</dbReference>
<feature type="transmembrane region" description="Helical" evidence="6">
    <location>
        <begin position="513"/>
        <end position="533"/>
    </location>
</feature>
<evidence type="ECO:0000256" key="6">
    <source>
        <dbReference type="SAM" id="Phobius"/>
    </source>
</evidence>
<reference evidence="8 9" key="1">
    <citation type="submission" date="2019-07" db="EMBL/GenBank/DDBJ databases">
        <authorList>
            <person name="Kim J.K."/>
            <person name="Cheong H.-M."/>
            <person name="Choi Y."/>
            <person name="Hwang K.J."/>
            <person name="Lee S."/>
            <person name="Choi C."/>
        </authorList>
    </citation>
    <scope>NUCLEOTIDE SEQUENCE [LARGE SCALE GENOMIC DNA]</scope>
    <source>
        <strain evidence="8 9">KS 22</strain>
    </source>
</reference>
<organism evidence="8 9">
    <name type="scientific">Cohnella cholangitidis</name>
    <dbReference type="NCBI Taxonomy" id="2598458"/>
    <lineage>
        <taxon>Bacteria</taxon>
        <taxon>Bacillati</taxon>
        <taxon>Bacillota</taxon>
        <taxon>Bacilli</taxon>
        <taxon>Bacillales</taxon>
        <taxon>Paenibacillaceae</taxon>
        <taxon>Cohnella</taxon>
    </lineage>
</organism>
<evidence type="ECO:0000256" key="3">
    <source>
        <dbReference type="ARBA" id="ARBA00022692"/>
    </source>
</evidence>
<feature type="transmembrane region" description="Helical" evidence="6">
    <location>
        <begin position="345"/>
        <end position="373"/>
    </location>
</feature>
<dbReference type="InterPro" id="IPR004869">
    <property type="entry name" value="MMPL_dom"/>
</dbReference>
<feature type="domain" description="SSD" evidence="7">
    <location>
        <begin position="196"/>
        <end position="325"/>
    </location>
</feature>
<evidence type="ECO:0000313" key="9">
    <source>
        <dbReference type="Proteomes" id="UP000515679"/>
    </source>
</evidence>
<dbReference type="GO" id="GO:0005886">
    <property type="term" value="C:plasma membrane"/>
    <property type="evidence" value="ECO:0007669"/>
    <property type="project" value="UniProtKB-SubCell"/>
</dbReference>
<dbReference type="InterPro" id="IPR000731">
    <property type="entry name" value="SSD"/>
</dbReference>
<keyword evidence="5 6" id="KW-0472">Membrane</keyword>
<keyword evidence="3 6" id="KW-0812">Transmembrane</keyword>
<dbReference type="EMBL" id="CP041969">
    <property type="protein sequence ID" value="QMV39848.1"/>
    <property type="molecule type" value="Genomic_DNA"/>
</dbReference>
<gene>
    <name evidence="8" type="ORF">FPL14_00470</name>
</gene>
<dbReference type="KEGG" id="cchl:FPL14_00470"/>
<name>A0A7G5BSB4_9BACL</name>
<accession>A0A7G5BSB4</accession>
<evidence type="ECO:0000256" key="4">
    <source>
        <dbReference type="ARBA" id="ARBA00022989"/>
    </source>
</evidence>
<sequence length="686" mass="76838">MTIYRRMASFSIRNRSWVITFWVLLTLVSVPFAIRLSNVLGDHGLKTHGEYEQVQEVWSRELRMPDEPVIILFDNYNSRPKRVFHAFIAYKLNQLERVRGVSVAASPLERQEMEQGNYAYALVSVTGSALERKKAIGQIREKISEEREFKVAATGKPVIQEDVNRLSKQDLKTAERIGIPIAFVILAVALGGLLPAIIPIIAGAMSVFIAMGMMYAIGAYGHSSLSVFVYNVIPMVGMAVIDFALLMVSRFREERKGLSADEAILKTMATSGRAIVVSVGCVILALIGTFFIRMPIFNSVALGTLVVLLVSLMINLTFVPALLYRLRNPIFSTRAKDNRSGRNGLWMFFLTVVLRRPLASALLALFVLFISLYPVRAMEVGIPGSESLPKDKESRVAAERMAERFREYSVSQVLMIVKEERDVTGERNRNIVDPIRHHLARDPGVIGIDTVRSSVEEGVYYLTVWLRGKESSAESMQWVRDRSDLYSQFDVRIGGEPKYHQEVHDEVFNRMRYVLIFVLFSNFIVLSIAFRSLIIPLKAVAMNLASIGASFGILTWIFQQGSFGMEPTDIAIMIPVFIFGLTFGISMDYGVFLLSRIYERYRETADNVEAIREGLAASGKIITSAAAIMIAVTVPFAYADVTGVKQLGIGIAAALFLDATIMRMVLVPSLMKLFGKWNWWLPFGKN</sequence>
<feature type="transmembrane region" description="Helical" evidence="6">
    <location>
        <begin position="300"/>
        <end position="324"/>
    </location>
</feature>
<dbReference type="InterPro" id="IPR050545">
    <property type="entry name" value="Mycobact_MmpL"/>
</dbReference>
<feature type="transmembrane region" description="Helical" evidence="6">
    <location>
        <begin position="540"/>
        <end position="558"/>
    </location>
</feature>
<protein>
    <submittedName>
        <fullName evidence="8">MMPL family transporter</fullName>
    </submittedName>
</protein>